<organism evidence="3 4">
    <name type="scientific">Smittium mucronatum</name>
    <dbReference type="NCBI Taxonomy" id="133383"/>
    <lineage>
        <taxon>Eukaryota</taxon>
        <taxon>Fungi</taxon>
        <taxon>Fungi incertae sedis</taxon>
        <taxon>Zoopagomycota</taxon>
        <taxon>Kickxellomycotina</taxon>
        <taxon>Harpellomycetes</taxon>
        <taxon>Harpellales</taxon>
        <taxon>Legeriomycetaceae</taxon>
        <taxon>Smittium</taxon>
    </lineage>
</organism>
<feature type="region of interest" description="Disordered" evidence="1">
    <location>
        <begin position="1"/>
        <end position="65"/>
    </location>
</feature>
<dbReference type="Pfam" id="PF15159">
    <property type="entry name" value="PIG-Y"/>
    <property type="match status" value="1"/>
</dbReference>
<keyword evidence="2" id="KW-0472">Membrane</keyword>
<dbReference type="PANTHER" id="PTHR36485:SF1">
    <property type="entry name" value="TRANSMEMBRANE PROTEIN"/>
    <property type="match status" value="1"/>
</dbReference>
<feature type="compositionally biased region" description="Low complexity" evidence="1">
    <location>
        <begin position="26"/>
        <end position="47"/>
    </location>
</feature>
<evidence type="ECO:0000256" key="2">
    <source>
        <dbReference type="SAM" id="Phobius"/>
    </source>
</evidence>
<keyword evidence="2" id="KW-1133">Transmembrane helix</keyword>
<gene>
    <name evidence="3" type="ORF">AYI68_g3551</name>
</gene>
<dbReference type="EMBL" id="LSSL01001642">
    <property type="protein sequence ID" value="OLY82334.1"/>
    <property type="molecule type" value="Genomic_DNA"/>
</dbReference>
<name>A0A1R0GZL6_9FUNG</name>
<comment type="caution">
    <text evidence="3">The sequence shown here is derived from an EMBL/GenBank/DDBJ whole genome shotgun (WGS) entry which is preliminary data.</text>
</comment>
<keyword evidence="2" id="KW-0812">Transmembrane</keyword>
<dbReference type="AlphaFoldDB" id="A0A1R0GZL6"/>
<evidence type="ECO:0000313" key="4">
    <source>
        <dbReference type="Proteomes" id="UP000187455"/>
    </source>
</evidence>
<dbReference type="InterPro" id="IPR029164">
    <property type="entry name" value="PIG-Y"/>
</dbReference>
<evidence type="ECO:0000256" key="1">
    <source>
        <dbReference type="SAM" id="MobiDB-lite"/>
    </source>
</evidence>
<proteinExistence type="predicted"/>
<dbReference type="STRING" id="133383.A0A1R0GZL6"/>
<dbReference type="Proteomes" id="UP000187455">
    <property type="component" value="Unassembled WGS sequence"/>
</dbReference>
<sequence>MRAMGNLASVTKNKANWLIPKRKNNSDSNSKKTLGNNKNSINKQQNSAPSDNSESFPSNEPGKISTYEDISVGNDLLDNSLNRSIRLDKLEISEISHNESIELSNLSNVDNNIPEKHSSFMNLNESFDALKPSQGFYLGDSVNQNIQLPGSELSIKYDSYFSRDDSIEWDGVFRKGKAIIPQSIISDSALNSGKGMFIGNGRAYSSSGFAGIDHPLLKRDESASSSLSLFNTHLSEHFLDPLFYAPPVYTRDTRQVIPGGESDTTPLYGYALLSFTILILVTFIYVLLFSKMMPESNNVVLNSVKNDQYYILLVPISGLTAIFFVFGNWMGMKYFRHN</sequence>
<feature type="transmembrane region" description="Helical" evidence="2">
    <location>
        <begin position="267"/>
        <end position="288"/>
    </location>
</feature>
<protein>
    <submittedName>
        <fullName evidence="3">Uncharacterized protein</fullName>
    </submittedName>
</protein>
<feature type="compositionally biased region" description="Polar residues" evidence="1">
    <location>
        <begin position="48"/>
        <end position="58"/>
    </location>
</feature>
<feature type="transmembrane region" description="Helical" evidence="2">
    <location>
        <begin position="309"/>
        <end position="330"/>
    </location>
</feature>
<accession>A0A1R0GZL6</accession>
<dbReference type="OrthoDB" id="2157498at2759"/>
<dbReference type="PANTHER" id="PTHR36485">
    <property type="entry name" value="OS01G0939000 PROTEIN"/>
    <property type="match status" value="1"/>
</dbReference>
<evidence type="ECO:0000313" key="3">
    <source>
        <dbReference type="EMBL" id="OLY82334.1"/>
    </source>
</evidence>
<reference evidence="3 4" key="1">
    <citation type="journal article" date="2016" name="Mol. Biol. Evol.">
        <title>Genome-Wide Survey of Gut Fungi (Harpellales) Reveals the First Horizontally Transferred Ubiquitin Gene from a Mosquito Host.</title>
        <authorList>
            <person name="Wang Y."/>
            <person name="White M.M."/>
            <person name="Kvist S."/>
            <person name="Moncalvo J.M."/>
        </authorList>
    </citation>
    <scope>NUCLEOTIDE SEQUENCE [LARGE SCALE GENOMIC DNA]</scope>
    <source>
        <strain evidence="3 4">ALG-7-W6</strain>
    </source>
</reference>
<keyword evidence="4" id="KW-1185">Reference proteome</keyword>